<name>H0QK08_ARTG1</name>
<evidence type="ECO:0000313" key="2">
    <source>
        <dbReference type="Proteomes" id="UP000003828"/>
    </source>
</evidence>
<sequence length="92" mass="10410">MGTRGFRIPAHRFGWPTARPRRARPSALRVPGYKRIDRRTALEAELAEHLGLEHGQTPIAANMRNGTRPKTVLTEIGPRDWRARDRDGSFGP</sequence>
<dbReference type="STRING" id="1077972.ARGLB_037_00990"/>
<accession>H0QK08</accession>
<dbReference type="EMBL" id="BAEG01000037">
    <property type="protein sequence ID" value="GAB13248.1"/>
    <property type="molecule type" value="Genomic_DNA"/>
</dbReference>
<comment type="caution">
    <text evidence="1">The sequence shown here is derived from an EMBL/GenBank/DDBJ whole genome shotgun (WGS) entry which is preliminary data.</text>
</comment>
<dbReference type="Proteomes" id="UP000003828">
    <property type="component" value="Unassembled WGS sequence"/>
</dbReference>
<evidence type="ECO:0000313" key="1">
    <source>
        <dbReference type="EMBL" id="GAB13248.1"/>
    </source>
</evidence>
<gene>
    <name evidence="1" type="ORF">ARGLB_037_00990</name>
</gene>
<reference evidence="1 2" key="1">
    <citation type="submission" date="2011-12" db="EMBL/GenBank/DDBJ databases">
        <title>Whole genome shotgun sequence of Arthrobacter globiformis NBRC 12137.</title>
        <authorList>
            <person name="Miyazawa S."/>
            <person name="Hosoyama A."/>
            <person name="Tsuchikane K."/>
            <person name="Katsumata H."/>
            <person name="Yamazaki S."/>
            <person name="Fujita N."/>
        </authorList>
    </citation>
    <scope>NUCLEOTIDE SEQUENCE [LARGE SCALE GENOMIC DNA]</scope>
    <source>
        <strain evidence="1 2">NBRC 12137</strain>
    </source>
</reference>
<protein>
    <submittedName>
        <fullName evidence="1">Uncharacterized protein</fullName>
    </submittedName>
</protein>
<organism evidence="1 2">
    <name type="scientific">Arthrobacter globiformis (strain ATCC 8010 / DSM 20124 / JCM 1332 / NBRC 12137 / NCIMB 8907 / NRRL B-2979 / 168)</name>
    <dbReference type="NCBI Taxonomy" id="1077972"/>
    <lineage>
        <taxon>Bacteria</taxon>
        <taxon>Bacillati</taxon>
        <taxon>Actinomycetota</taxon>
        <taxon>Actinomycetes</taxon>
        <taxon>Micrococcales</taxon>
        <taxon>Micrococcaceae</taxon>
        <taxon>Arthrobacter</taxon>
    </lineage>
</organism>
<keyword evidence="2" id="KW-1185">Reference proteome</keyword>
<dbReference type="AlphaFoldDB" id="H0QK08"/>
<proteinExistence type="predicted"/>